<name>A0A5P9W9E5_9PEZI</name>
<comment type="similarity">
    <text evidence="1">Belongs to the zinc-containing alcohol dehydrogenase family.</text>
</comment>
<proteinExistence type="inferred from homology"/>
<comment type="subunit">
    <text evidence="2">Monomer.</text>
</comment>
<dbReference type="CDD" id="cd08249">
    <property type="entry name" value="enoyl_reductase_like"/>
    <property type="match status" value="1"/>
</dbReference>
<dbReference type="Gene3D" id="3.40.50.720">
    <property type="entry name" value="NAD(P)-binding Rossmann-like Domain"/>
    <property type="match status" value="1"/>
</dbReference>
<evidence type="ECO:0000313" key="7">
    <source>
        <dbReference type="EMBL" id="QFX78106.1"/>
    </source>
</evidence>
<dbReference type="InterPro" id="IPR013154">
    <property type="entry name" value="ADH-like_N"/>
</dbReference>
<dbReference type="Gene3D" id="3.90.180.10">
    <property type="entry name" value="Medium-chain alcohol dehydrogenases, catalytic domain"/>
    <property type="match status" value="1"/>
</dbReference>
<protein>
    <submittedName>
        <fullName evidence="7">HffC</fullName>
    </submittedName>
</protein>
<reference evidence="7" key="1">
    <citation type="journal article" date="2019" name="Org. Lett.">
        <title>Investigating the function of cryptic cytochalasan cytochrome P450 monooxygenases using combinatorial biosynthesis.</title>
        <authorList>
            <person name="Wang C."/>
            <person name="Becker K."/>
            <person name="Pfutze S."/>
            <person name="Kuhnert E."/>
            <person name="Stadler M."/>
            <person name="Cox R.J."/>
            <person name="Skellam E."/>
        </authorList>
    </citation>
    <scope>NUCLEOTIDE SEQUENCE</scope>
</reference>
<evidence type="ECO:0000256" key="2">
    <source>
        <dbReference type="ARBA" id="ARBA00011245"/>
    </source>
</evidence>
<sequence length="361" mass="39374">MPTSNYVSLPTSRTAVVTGDDHRLRIERNAPIPSLRSNEVLVQVKAVAINPCDFKMHTRFPCPGAVDGCDFAGVIVAVGSEVADFEIGDRVCGAVHGSNPLRPESGSFTEYMPSESEFTLKIPADLSFEQAVGLGVTGVGTLGMALFKVLALPGSVDEPAAKPRTVLVHGGSSSVGTMAIQLLRLIGHVPIATCSPRNFALAKKFGAEEVFDYNSPDCAKDIKAYTKNTLAYILDPFTDVKSVDLCYKAMGRAGGRYCCLEMYPEYILERKSIKVGFVMGPLLLGHRLALSQGYERDEDPEMRAFGIQWYKDVQKILDQGLLKRHPMRVLGNSFEAMIEGVDMLQRKEISGEKLVVAVDHK</sequence>
<dbReference type="PANTHER" id="PTHR45348:SF1">
    <property type="entry name" value="TRANS-ENOYL REDUCTASE STHE"/>
    <property type="match status" value="1"/>
</dbReference>
<feature type="domain" description="Enoyl reductase (ER)" evidence="6">
    <location>
        <begin position="19"/>
        <end position="356"/>
    </location>
</feature>
<dbReference type="InterPro" id="IPR047122">
    <property type="entry name" value="Trans-enoyl_RdTase-like"/>
</dbReference>
<dbReference type="EMBL" id="MN477016">
    <property type="protein sequence ID" value="QFX78106.1"/>
    <property type="molecule type" value="Genomic_DNA"/>
</dbReference>
<dbReference type="InterPro" id="IPR011032">
    <property type="entry name" value="GroES-like_sf"/>
</dbReference>
<evidence type="ECO:0000259" key="6">
    <source>
        <dbReference type="SMART" id="SM00829"/>
    </source>
</evidence>
<keyword evidence="4" id="KW-0521">NADP</keyword>
<dbReference type="InterPro" id="IPR013149">
    <property type="entry name" value="ADH-like_C"/>
</dbReference>
<accession>A0A5P9W9E5</accession>
<dbReference type="AlphaFoldDB" id="A0A5P9W9E5"/>
<dbReference type="Pfam" id="PF08240">
    <property type="entry name" value="ADH_N"/>
    <property type="match status" value="1"/>
</dbReference>
<keyword evidence="5" id="KW-0560">Oxidoreductase</keyword>
<dbReference type="InterPro" id="IPR020843">
    <property type="entry name" value="ER"/>
</dbReference>
<dbReference type="PANTHER" id="PTHR45348">
    <property type="entry name" value="HYPOTHETICAL OXIDOREDUCTASE (EUROFUNG)"/>
    <property type="match status" value="1"/>
</dbReference>
<evidence type="ECO:0000256" key="1">
    <source>
        <dbReference type="ARBA" id="ARBA00008072"/>
    </source>
</evidence>
<dbReference type="SUPFAM" id="SSF51735">
    <property type="entry name" value="NAD(P)-binding Rossmann-fold domains"/>
    <property type="match status" value="1"/>
</dbReference>
<dbReference type="SUPFAM" id="SSF50129">
    <property type="entry name" value="GroES-like"/>
    <property type="match status" value="1"/>
</dbReference>
<dbReference type="InterPro" id="IPR036291">
    <property type="entry name" value="NAD(P)-bd_dom_sf"/>
</dbReference>
<dbReference type="SMART" id="SM00829">
    <property type="entry name" value="PKS_ER"/>
    <property type="match status" value="1"/>
</dbReference>
<dbReference type="OrthoDB" id="48317at2759"/>
<dbReference type="Pfam" id="PF00107">
    <property type="entry name" value="ADH_zinc_N"/>
    <property type="match status" value="1"/>
</dbReference>
<organism evidence="7">
    <name type="scientific">Hypoxylon fragiforme</name>
    <dbReference type="NCBI Taxonomy" id="63214"/>
    <lineage>
        <taxon>Eukaryota</taxon>
        <taxon>Fungi</taxon>
        <taxon>Dikarya</taxon>
        <taxon>Ascomycota</taxon>
        <taxon>Pezizomycotina</taxon>
        <taxon>Sordariomycetes</taxon>
        <taxon>Xylariomycetidae</taxon>
        <taxon>Xylariales</taxon>
        <taxon>Hypoxylaceae</taxon>
        <taxon>Hypoxylon</taxon>
    </lineage>
</organism>
<dbReference type="GO" id="GO:0016651">
    <property type="term" value="F:oxidoreductase activity, acting on NAD(P)H"/>
    <property type="evidence" value="ECO:0007669"/>
    <property type="project" value="InterPro"/>
</dbReference>
<dbReference type="GO" id="GO:0000166">
    <property type="term" value="F:nucleotide binding"/>
    <property type="evidence" value="ECO:0007669"/>
    <property type="project" value="UniProtKB-KW"/>
</dbReference>
<evidence type="ECO:0000256" key="3">
    <source>
        <dbReference type="ARBA" id="ARBA00022741"/>
    </source>
</evidence>
<evidence type="ECO:0000256" key="5">
    <source>
        <dbReference type="ARBA" id="ARBA00023002"/>
    </source>
</evidence>
<keyword evidence="3" id="KW-0547">Nucleotide-binding</keyword>
<gene>
    <name evidence="7" type="primary">hffC</name>
</gene>
<evidence type="ECO:0000256" key="4">
    <source>
        <dbReference type="ARBA" id="ARBA00022857"/>
    </source>
</evidence>